<dbReference type="InterPro" id="IPR038762">
    <property type="entry name" value="ABM_predict"/>
</dbReference>
<evidence type="ECO:0000256" key="1">
    <source>
        <dbReference type="SAM" id="MobiDB-lite"/>
    </source>
</evidence>
<evidence type="ECO:0000313" key="3">
    <source>
        <dbReference type="EMBL" id="CAG9281397.1"/>
    </source>
</evidence>
<proteinExistence type="predicted"/>
<reference evidence="3" key="1">
    <citation type="submission" date="2022-02" db="EMBL/GenBank/DDBJ databases">
        <authorList>
            <person name="Giguere J D."/>
        </authorList>
    </citation>
    <scope>NUCLEOTIDE SEQUENCE</scope>
    <source>
        <strain evidence="3">CCAP 1055/1</strain>
    </source>
</reference>
<organism evidence="3">
    <name type="scientific">Phaeodactylum tricornutum</name>
    <name type="common">Diatom</name>
    <dbReference type="NCBI Taxonomy" id="2850"/>
    <lineage>
        <taxon>Eukaryota</taxon>
        <taxon>Sar</taxon>
        <taxon>Stramenopiles</taxon>
        <taxon>Ochrophyta</taxon>
        <taxon>Bacillariophyta</taxon>
        <taxon>Bacillariophyceae</taxon>
        <taxon>Bacillariophycidae</taxon>
        <taxon>Naviculales</taxon>
        <taxon>Phaeodactylaceae</taxon>
        <taxon>Phaeodactylum</taxon>
    </lineage>
</organism>
<keyword evidence="2" id="KW-0812">Transmembrane</keyword>
<dbReference type="InterPro" id="IPR011008">
    <property type="entry name" value="Dimeric_a/b-barrel"/>
</dbReference>
<name>A0A8J9X5G4_PHATR</name>
<feature type="compositionally biased region" description="Basic and acidic residues" evidence="1">
    <location>
        <begin position="45"/>
        <end position="54"/>
    </location>
</feature>
<dbReference type="AlphaFoldDB" id="A0A8J9X5G4"/>
<feature type="transmembrane region" description="Helical" evidence="2">
    <location>
        <begin position="214"/>
        <end position="234"/>
    </location>
</feature>
<sequence>MNREETLSTCESGLTTSSVGDVGDALTNTAAGSSGTTPLSSPFRSSREVRFGDHRPPVHNKHPLTIFIRHKIVPGKEALFEEWVMEIGRLLRCFTGFLDAEIIRPNCCESHEYVSVVRFDTYDNLQVWMDSSERQLHIDKACAFSEEPMKVSYHSLEYWFHVSDGNKNGGGPPPRAKMAVVTFLVIWLQSRYLTQNTIMRWQSLSPTGKQALSVMLIVLMTTYVIMPVVTKYVLNWWLFPREDQPTWVQLLNCSWRVARVKKETKTSKQAQTLPSTDAAESA</sequence>
<protein>
    <recommendedName>
        <fullName evidence="4">ABM domain-containing protein</fullName>
    </recommendedName>
</protein>
<feature type="region of interest" description="Disordered" evidence="1">
    <location>
        <begin position="28"/>
        <end position="54"/>
    </location>
</feature>
<dbReference type="Proteomes" id="UP000836788">
    <property type="component" value="Chromosome 15"/>
</dbReference>
<evidence type="ECO:0000256" key="2">
    <source>
        <dbReference type="SAM" id="Phobius"/>
    </source>
</evidence>
<gene>
    <name evidence="3" type="ORF">PTTT1_LOCUS16340</name>
</gene>
<dbReference type="PANTHER" id="PTHR40057:SF1">
    <property type="entry name" value="SLR1162 PROTEIN"/>
    <property type="match status" value="1"/>
</dbReference>
<dbReference type="EMBL" id="OU594956">
    <property type="protein sequence ID" value="CAG9281397.1"/>
    <property type="molecule type" value="Genomic_DNA"/>
</dbReference>
<accession>A0A8J9X5G4</accession>
<dbReference type="SUPFAM" id="SSF54909">
    <property type="entry name" value="Dimeric alpha+beta barrel"/>
    <property type="match status" value="1"/>
</dbReference>
<dbReference type="Gene3D" id="3.30.70.100">
    <property type="match status" value="1"/>
</dbReference>
<evidence type="ECO:0008006" key="4">
    <source>
        <dbReference type="Google" id="ProtNLM"/>
    </source>
</evidence>
<keyword evidence="2" id="KW-0472">Membrane</keyword>
<dbReference type="PANTHER" id="PTHR40057">
    <property type="entry name" value="SLR1162 PROTEIN"/>
    <property type="match status" value="1"/>
</dbReference>
<keyword evidence="2" id="KW-1133">Transmembrane helix</keyword>
<feature type="compositionally biased region" description="Polar residues" evidence="1">
    <location>
        <begin position="28"/>
        <end position="44"/>
    </location>
</feature>